<dbReference type="Gene3D" id="1.25.40.10">
    <property type="entry name" value="Tetratricopeptide repeat domain"/>
    <property type="match status" value="2"/>
</dbReference>
<dbReference type="InterPro" id="IPR019734">
    <property type="entry name" value="TPR_rpt"/>
</dbReference>
<dbReference type="SUPFAM" id="SSF53756">
    <property type="entry name" value="UDP-Glycosyltransferase/glycogen phosphorylase"/>
    <property type="match status" value="1"/>
</dbReference>
<dbReference type="Pfam" id="PF13432">
    <property type="entry name" value="TPR_16"/>
    <property type="match status" value="2"/>
</dbReference>
<dbReference type="Gene3D" id="3.40.50.2000">
    <property type="entry name" value="Glycogen Phosphorylase B"/>
    <property type="match status" value="1"/>
</dbReference>
<dbReference type="PANTHER" id="PTHR44858:SF1">
    <property type="entry name" value="UDP-N-ACETYLGLUCOSAMINE--PEPTIDE N-ACETYLGLUCOSAMINYLTRANSFERASE SPINDLY-RELATED"/>
    <property type="match status" value="1"/>
</dbReference>
<keyword evidence="2 3" id="KW-0802">TPR repeat</keyword>
<reference evidence="4 5" key="1">
    <citation type="submission" date="2019-09" db="EMBL/GenBank/DDBJ databases">
        <title>Genome sequence of Rhodovastum atsumiense, a diverse member of the Acetobacteraceae family of non-sulfur purple photosynthetic bacteria.</title>
        <authorList>
            <person name="Meyer T."/>
            <person name="Kyndt J."/>
        </authorList>
    </citation>
    <scope>NUCLEOTIDE SEQUENCE [LARGE SCALE GENOMIC DNA]</scope>
    <source>
        <strain evidence="4 5">DSM 21279</strain>
    </source>
</reference>
<evidence type="ECO:0000313" key="4">
    <source>
        <dbReference type="EMBL" id="KAA5611384.1"/>
    </source>
</evidence>
<dbReference type="Pfam" id="PF01075">
    <property type="entry name" value="Glyco_transf_9"/>
    <property type="match status" value="1"/>
</dbReference>
<dbReference type="PANTHER" id="PTHR44858">
    <property type="entry name" value="TETRATRICOPEPTIDE REPEAT PROTEIN 6"/>
    <property type="match status" value="1"/>
</dbReference>
<name>A0A5M6IST9_9PROT</name>
<evidence type="ECO:0000256" key="2">
    <source>
        <dbReference type="ARBA" id="ARBA00022803"/>
    </source>
</evidence>
<dbReference type="InterPro" id="IPR011990">
    <property type="entry name" value="TPR-like_helical_dom_sf"/>
</dbReference>
<dbReference type="RefSeq" id="WP_150041578.1">
    <property type="nucleotide sequence ID" value="NZ_OW485601.1"/>
</dbReference>
<keyword evidence="1" id="KW-0677">Repeat</keyword>
<dbReference type="PROSITE" id="PS50293">
    <property type="entry name" value="TPR_REGION"/>
    <property type="match status" value="1"/>
</dbReference>
<dbReference type="InterPro" id="IPR050498">
    <property type="entry name" value="Ycf3"/>
</dbReference>
<dbReference type="Proteomes" id="UP000325255">
    <property type="component" value="Unassembled WGS sequence"/>
</dbReference>
<evidence type="ECO:0000256" key="3">
    <source>
        <dbReference type="PROSITE-ProRule" id="PRU00339"/>
    </source>
</evidence>
<accession>A0A5M6IST9</accession>
<dbReference type="OrthoDB" id="9778733at2"/>
<comment type="caution">
    <text evidence="4">The sequence shown here is derived from an EMBL/GenBank/DDBJ whole genome shotgun (WGS) entry which is preliminary data.</text>
</comment>
<dbReference type="SUPFAM" id="SSF48452">
    <property type="entry name" value="TPR-like"/>
    <property type="match status" value="1"/>
</dbReference>
<keyword evidence="5" id="KW-1185">Reference proteome</keyword>
<gene>
    <name evidence="4" type="ORF">F1189_14695</name>
</gene>
<evidence type="ECO:0000256" key="1">
    <source>
        <dbReference type="ARBA" id="ARBA00022737"/>
    </source>
</evidence>
<dbReference type="InterPro" id="IPR002201">
    <property type="entry name" value="Glyco_trans_9"/>
</dbReference>
<dbReference type="PROSITE" id="PS50005">
    <property type="entry name" value="TPR"/>
    <property type="match status" value="1"/>
</dbReference>
<feature type="repeat" description="TPR" evidence="3">
    <location>
        <begin position="172"/>
        <end position="205"/>
    </location>
</feature>
<dbReference type="AlphaFoldDB" id="A0A5M6IST9"/>
<dbReference type="GO" id="GO:0016757">
    <property type="term" value="F:glycosyltransferase activity"/>
    <property type="evidence" value="ECO:0007669"/>
    <property type="project" value="InterPro"/>
</dbReference>
<sequence>MRDSDRLARLRTAFAALREGRFAAAREVLAPLAETGAEDVETGLLYGLALAGTDAPEAAAARLVRIAALRPGHAHPLSDLIGLLTAQGRAEAAEPCLRAALALTPHDPRLLGIATGFLLEAGRAGEALDLLRGVPAGRLSPNLLGIALAAVGDTAAAAAQFHAATRANAQDAVAWANLGKALSSLGRVEEALAAFDTALRLRPADVQIGINRALALLRFGRFREGWEAYEWRLRLPGHATLPLAQRLEAADLQAGLAGKSVLLTHEEGFGDTLQFVRYARKLAHAGAEVSLLVPPELARLGGGIAGVTRVGSDPRALPRFDRHCPMLSLPRVFATTIETIPAEGHYITAAAPDLARWGAHLAALPGLRIGLAWAGGSRPTVPAARLIDRMRSIPPAMLAPLAGLADVSLVSLQLPATAQPDLPGLCDPMPQVRDFADTAAIIAHLDLVVSVDTAVAHLAGAMGKKVFLLDRFDPCWRWLRGREDSPWYPTLRIFRQARPQDWADVIARIATAIRGFSRQNLAETPRA</sequence>
<dbReference type="EMBL" id="VWPK01000021">
    <property type="protein sequence ID" value="KAA5611384.1"/>
    <property type="molecule type" value="Genomic_DNA"/>
</dbReference>
<proteinExistence type="predicted"/>
<dbReference type="SMART" id="SM00028">
    <property type="entry name" value="TPR"/>
    <property type="match status" value="2"/>
</dbReference>
<protein>
    <submittedName>
        <fullName evidence="4">Tetratricopeptide repeat protein</fullName>
    </submittedName>
</protein>
<evidence type="ECO:0000313" key="5">
    <source>
        <dbReference type="Proteomes" id="UP000325255"/>
    </source>
</evidence>
<organism evidence="4 5">
    <name type="scientific">Rhodovastum atsumiense</name>
    <dbReference type="NCBI Taxonomy" id="504468"/>
    <lineage>
        <taxon>Bacteria</taxon>
        <taxon>Pseudomonadati</taxon>
        <taxon>Pseudomonadota</taxon>
        <taxon>Alphaproteobacteria</taxon>
        <taxon>Acetobacterales</taxon>
        <taxon>Acetobacteraceae</taxon>
        <taxon>Rhodovastum</taxon>
    </lineage>
</organism>